<dbReference type="RefSeq" id="WP_127095017.1">
    <property type="nucleotide sequence ID" value="NZ_CP031423.1"/>
</dbReference>
<proteinExistence type="predicted"/>
<reference evidence="2 3" key="1">
    <citation type="submission" date="2018-08" db="EMBL/GenBank/DDBJ databases">
        <title>Microbacterium lemovicicum sp. nov., a bacterium isolated from a natural uranium-rich soil.</title>
        <authorList>
            <person name="ORTET P."/>
        </authorList>
    </citation>
    <scope>NUCLEOTIDE SEQUENCE [LARGE SCALE GENOMIC DNA]</scope>
    <source>
        <strain evidence="2 3">Viu22</strain>
    </source>
</reference>
<dbReference type="Proteomes" id="UP000276888">
    <property type="component" value="Chromosome"/>
</dbReference>
<dbReference type="Pfam" id="PF00903">
    <property type="entry name" value="Glyoxalase"/>
    <property type="match status" value="1"/>
</dbReference>
<accession>A0A3Q9IX39</accession>
<dbReference type="OrthoDB" id="485032at2"/>
<dbReference type="Gene3D" id="3.10.180.10">
    <property type="entry name" value="2,3-Dihydroxybiphenyl 1,2-Dioxygenase, domain 1"/>
    <property type="match status" value="1"/>
</dbReference>
<evidence type="ECO:0000313" key="2">
    <source>
        <dbReference type="EMBL" id="AZS36309.1"/>
    </source>
</evidence>
<dbReference type="PROSITE" id="PS51819">
    <property type="entry name" value="VOC"/>
    <property type="match status" value="1"/>
</dbReference>
<dbReference type="KEGG" id="mlv:CVS47_00910"/>
<dbReference type="AlphaFoldDB" id="A0A3Q9IX39"/>
<dbReference type="CDD" id="cd06587">
    <property type="entry name" value="VOC"/>
    <property type="match status" value="1"/>
</dbReference>
<organism evidence="2 3">
    <name type="scientific">Microbacterium lemovicicum</name>
    <dbReference type="NCBI Taxonomy" id="1072463"/>
    <lineage>
        <taxon>Bacteria</taxon>
        <taxon>Bacillati</taxon>
        <taxon>Actinomycetota</taxon>
        <taxon>Actinomycetes</taxon>
        <taxon>Micrococcales</taxon>
        <taxon>Microbacteriaceae</taxon>
        <taxon>Microbacterium</taxon>
    </lineage>
</organism>
<name>A0A3Q9IX39_9MICO</name>
<evidence type="ECO:0000259" key="1">
    <source>
        <dbReference type="PROSITE" id="PS51819"/>
    </source>
</evidence>
<feature type="domain" description="VOC" evidence="1">
    <location>
        <begin position="6"/>
        <end position="125"/>
    </location>
</feature>
<dbReference type="InterPro" id="IPR029068">
    <property type="entry name" value="Glyas_Bleomycin-R_OHBP_Dase"/>
</dbReference>
<sequence>MAEISALTVFAGLPVRRLAKAVEWYGEVLGREPDAHPAPTIADYYLTPDRVPEHGTLQLREDAGRAGGGMVTINVEDIALFAQSLERVHVAFDTQEFRIDAVDVSSVTVGTFEDPDGNAVTVVQPHLRTRR</sequence>
<dbReference type="InterPro" id="IPR004360">
    <property type="entry name" value="Glyas_Fos-R_dOase_dom"/>
</dbReference>
<dbReference type="SUPFAM" id="SSF54593">
    <property type="entry name" value="Glyoxalase/Bleomycin resistance protein/Dihydroxybiphenyl dioxygenase"/>
    <property type="match status" value="1"/>
</dbReference>
<keyword evidence="3" id="KW-1185">Reference proteome</keyword>
<dbReference type="InterPro" id="IPR037523">
    <property type="entry name" value="VOC_core"/>
</dbReference>
<protein>
    <recommendedName>
        <fullName evidence="1">VOC domain-containing protein</fullName>
    </recommendedName>
</protein>
<gene>
    <name evidence="2" type="ORF">CVS47_00910</name>
</gene>
<evidence type="ECO:0000313" key="3">
    <source>
        <dbReference type="Proteomes" id="UP000276888"/>
    </source>
</evidence>
<dbReference type="EMBL" id="CP031423">
    <property type="protein sequence ID" value="AZS36309.1"/>
    <property type="molecule type" value="Genomic_DNA"/>
</dbReference>